<sequence>MFIEVPHFKPANFGKSSAAEPINIKRSPSMPQLYIAFARAKQMTLRAIRALATSANEDWSSLSPAAICLLAPAMPSRADAVRHRHDDART</sequence>
<organism evidence="1 2">
    <name type="scientific">Pseudomonas fulva</name>
    <dbReference type="NCBI Taxonomy" id="47880"/>
    <lineage>
        <taxon>Bacteria</taxon>
        <taxon>Pseudomonadati</taxon>
        <taxon>Pseudomonadota</taxon>
        <taxon>Gammaproteobacteria</taxon>
        <taxon>Pseudomonadales</taxon>
        <taxon>Pseudomonadaceae</taxon>
        <taxon>Pseudomonas</taxon>
    </lineage>
</organism>
<proteinExistence type="predicted"/>
<evidence type="ECO:0000313" key="1">
    <source>
        <dbReference type="EMBL" id="KIQ02161.1"/>
    </source>
</evidence>
<accession>A0A0D0K1M3</accession>
<evidence type="ECO:0000313" key="2">
    <source>
        <dbReference type="Proteomes" id="UP000032068"/>
    </source>
</evidence>
<dbReference type="Proteomes" id="UP000032068">
    <property type="component" value="Unassembled WGS sequence"/>
</dbReference>
<dbReference type="EMBL" id="JXQW01000019">
    <property type="protein sequence ID" value="KIQ02161.1"/>
    <property type="molecule type" value="Genomic_DNA"/>
</dbReference>
<name>A0A0D0K1M3_9PSED</name>
<dbReference type="AlphaFoldDB" id="A0A0D0K1M3"/>
<comment type="caution">
    <text evidence="1">The sequence shown here is derived from an EMBL/GenBank/DDBJ whole genome shotgun (WGS) entry which is preliminary data.</text>
</comment>
<gene>
    <name evidence="1" type="ORF">RU08_07810</name>
</gene>
<reference evidence="1 2" key="1">
    <citation type="submission" date="2014-12" db="EMBL/GenBank/DDBJ databases">
        <title>16Stimator: statistical estimation of ribosomal gene copy numbers from draft genome assemblies.</title>
        <authorList>
            <person name="Perisin M.A."/>
            <person name="Vetter M."/>
            <person name="Gilbert J.A."/>
            <person name="Bergelson J."/>
        </authorList>
    </citation>
    <scope>NUCLEOTIDE SEQUENCE [LARGE SCALE GENOMIC DNA]</scope>
    <source>
        <strain evidence="1 2">MEJ086</strain>
    </source>
</reference>
<protein>
    <submittedName>
        <fullName evidence="1">Uncharacterized protein</fullName>
    </submittedName>
</protein>